<organism evidence="7 8">
    <name type="scientific">Sedimentimonas flavescens</name>
    <dbReference type="NCBI Taxonomy" id="2851012"/>
    <lineage>
        <taxon>Bacteria</taxon>
        <taxon>Pseudomonadati</taxon>
        <taxon>Pseudomonadota</taxon>
        <taxon>Alphaproteobacteria</taxon>
        <taxon>Rhodobacterales</taxon>
        <taxon>Rhodobacter group</taxon>
        <taxon>Sedimentimonas</taxon>
    </lineage>
</organism>
<proteinExistence type="predicted"/>
<comment type="caution">
    <text evidence="7">The sequence shown here is derived from an EMBL/GenBank/DDBJ whole genome shotgun (WGS) entry which is preliminary data.</text>
</comment>
<evidence type="ECO:0000256" key="3">
    <source>
        <dbReference type="ARBA" id="ARBA00022801"/>
    </source>
</evidence>
<keyword evidence="3" id="KW-0378">Hydrolase</keyword>
<dbReference type="SUPFAM" id="SSF52540">
    <property type="entry name" value="P-loop containing nucleoside triphosphate hydrolases"/>
    <property type="match status" value="1"/>
</dbReference>
<reference evidence="7 8" key="1">
    <citation type="submission" date="2022-10" db="EMBL/GenBank/DDBJ databases">
        <title>Sinirhodobacter sp. nov., isolated from ocean surface sediments.</title>
        <authorList>
            <person name="He W."/>
            <person name="Wang L."/>
            <person name="Zhang D.-F."/>
        </authorList>
    </citation>
    <scope>NUCLEOTIDE SEQUENCE [LARGE SCALE GENOMIC DNA]</scope>
    <source>
        <strain evidence="7 8">WL0115</strain>
    </source>
</reference>
<dbReference type="InterPro" id="IPR045063">
    <property type="entry name" value="Dynamin_N"/>
</dbReference>
<dbReference type="Gene3D" id="3.40.50.300">
    <property type="entry name" value="P-loop containing nucleotide triphosphate hydrolases"/>
    <property type="match status" value="1"/>
</dbReference>
<keyword evidence="4" id="KW-0342">GTP-binding</keyword>
<dbReference type="PANTHER" id="PTHR10465">
    <property type="entry name" value="TRANSMEMBRANE GTPASE FZO1"/>
    <property type="match status" value="1"/>
</dbReference>
<dbReference type="InterPro" id="IPR027417">
    <property type="entry name" value="P-loop_NTPase"/>
</dbReference>
<keyword evidence="5" id="KW-0472">Membrane</keyword>
<dbReference type="PANTHER" id="PTHR10465:SF0">
    <property type="entry name" value="SARCALUMENIN"/>
    <property type="match status" value="1"/>
</dbReference>
<gene>
    <name evidence="7" type="ORF">OE699_02570</name>
</gene>
<dbReference type="EMBL" id="JAOWKW010000002">
    <property type="protein sequence ID" value="MCV2877724.1"/>
    <property type="molecule type" value="Genomic_DNA"/>
</dbReference>
<protein>
    <submittedName>
        <fullName evidence="7">Dynamin family protein</fullName>
    </submittedName>
</protein>
<evidence type="ECO:0000256" key="5">
    <source>
        <dbReference type="ARBA" id="ARBA00023136"/>
    </source>
</evidence>
<name>A0ABT2ZVE6_9RHOB</name>
<evidence type="ECO:0000259" key="6">
    <source>
        <dbReference type="Pfam" id="PF00350"/>
    </source>
</evidence>
<evidence type="ECO:0000256" key="2">
    <source>
        <dbReference type="ARBA" id="ARBA00022741"/>
    </source>
</evidence>
<evidence type="ECO:0000256" key="4">
    <source>
        <dbReference type="ARBA" id="ARBA00023134"/>
    </source>
</evidence>
<keyword evidence="8" id="KW-1185">Reference proteome</keyword>
<comment type="subcellular location">
    <subcellularLocation>
        <location evidence="1">Membrane</location>
    </subcellularLocation>
</comment>
<evidence type="ECO:0000256" key="1">
    <source>
        <dbReference type="ARBA" id="ARBA00004370"/>
    </source>
</evidence>
<dbReference type="InterPro" id="IPR027094">
    <property type="entry name" value="Mitofusin_fam"/>
</dbReference>
<keyword evidence="2" id="KW-0547">Nucleotide-binding</keyword>
<dbReference type="RefSeq" id="WP_263847013.1">
    <property type="nucleotide sequence ID" value="NZ_JAOWKW010000002.1"/>
</dbReference>
<accession>A0ABT2ZVE6</accession>
<feature type="domain" description="Dynamin N-terminal" evidence="6">
    <location>
        <begin position="72"/>
        <end position="304"/>
    </location>
</feature>
<dbReference type="Pfam" id="PF00350">
    <property type="entry name" value="Dynamin_N"/>
    <property type="match status" value="1"/>
</dbReference>
<dbReference type="Proteomes" id="UP001526166">
    <property type="component" value="Unassembled WGS sequence"/>
</dbReference>
<evidence type="ECO:0000313" key="8">
    <source>
        <dbReference type="Proteomes" id="UP001526166"/>
    </source>
</evidence>
<sequence>MTIVPQITTGDRLTSIAPRECLNAGLEPLADFAARVKEVEATLETLEHVAGDAAARSVARVRHELAEFEPAITFLGQVKAGKTTLVNALAGWSDLLPADVNPWTSVVTSLHLLPGAHRKEVGARFQLMKEDEWDRLLNKGGRLGELAQRADAEGELAKIREQIEALREKSRRRLGKKFELLLGQEHEYGYFDKNLLERYICLGDDFLDEDAPEEEEHQGRFADITRAADLYLHCQTMPMQMCLRDTPGVNDTFLMREQVTINAVRESRICVVVLSAHQALTSVDMGLIRLISNLHSRDVVIFVNRIDELRDPAQQVPEIEQSIRDTLAKHNGPQDAEIIFGSGYWANKVLSESLDEMSKASSDALVNWAQRELVDSKLDLTPAEMVWHLSGLPKLNRAIADQIVTTLGNPKLRKIASAAVTIASGLQAANIVRIEGESADTSVSFNQVAGEFDDLAARHIKALQDQLTTVTGAYHDRADRAHANFVERATHSLIEHLERNGDHEVWEYDPTGLRVLLKSAYSVYSSRAQTAANTCYKAAVIDIAELLYKSFGNAIEGIQLSIPEAPDPPAPVMLAQTIVLDFNDGWWVSWWRRTRGYKAFAQRFYGMISAETADFMAQFKTIPPQDFNAQMEAVLKGLLDQCHDLLFEIGSSRGNKEHLQSLLLNGEERDRREVIDSLLETLQVHVARSSEEALAI</sequence>
<evidence type="ECO:0000313" key="7">
    <source>
        <dbReference type="EMBL" id="MCV2877724.1"/>
    </source>
</evidence>